<evidence type="ECO:0000313" key="4">
    <source>
        <dbReference type="Proteomes" id="UP000324781"/>
    </source>
</evidence>
<organism evidence="3 4">
    <name type="scientific">Thermoclostridium caenicola</name>
    <dbReference type="NCBI Taxonomy" id="659425"/>
    <lineage>
        <taxon>Bacteria</taxon>
        <taxon>Bacillati</taxon>
        <taxon>Bacillota</taxon>
        <taxon>Clostridia</taxon>
        <taxon>Eubacteriales</taxon>
        <taxon>Oscillospiraceae</taxon>
        <taxon>Thermoclostridium</taxon>
    </lineage>
</organism>
<feature type="chain" id="PRO_5012545106" evidence="1">
    <location>
        <begin position="23"/>
        <end position="264"/>
    </location>
</feature>
<dbReference type="SUPFAM" id="SSF54001">
    <property type="entry name" value="Cysteine proteinases"/>
    <property type="match status" value="1"/>
</dbReference>
<dbReference type="InterPro" id="IPR038765">
    <property type="entry name" value="Papain-like_cys_pep_sf"/>
</dbReference>
<sequence>MLKVLIALIVGASLIGSPIAQVNSEFDNTRVPDGSVGARYAPAAEKRTKTRVQKSEDTYDYDLFGRNSFEYFPLQLGNGSYQVVIFENIQGTKYRAVRSQNIKAEMDNPLKVFLASIQTVNWNQDMETIKKAKELTAGLKTDREKIGAIYRFVVENLSYDYDKINNIPTTYVPNIDEILRDGKGICYDYSAVFAAMLRSQGIPCKLIKGYSTNVKGYHAWNEVYLADEDRWMIVDTTYDSVVLKGGKKVDMEKPASQYTKSREY</sequence>
<dbReference type="Pfam" id="PF01841">
    <property type="entry name" value="Transglut_core"/>
    <property type="match status" value="1"/>
</dbReference>
<name>A0A1M6AFI5_9FIRM</name>
<dbReference type="Proteomes" id="UP000324781">
    <property type="component" value="Unassembled WGS sequence"/>
</dbReference>
<proteinExistence type="predicted"/>
<dbReference type="PANTHER" id="PTHR33490">
    <property type="entry name" value="BLR5614 PROTEIN-RELATED"/>
    <property type="match status" value="1"/>
</dbReference>
<dbReference type="InterPro" id="IPR002931">
    <property type="entry name" value="Transglutaminase-like"/>
</dbReference>
<feature type="domain" description="Transglutaminase-like" evidence="2">
    <location>
        <begin position="178"/>
        <end position="238"/>
    </location>
</feature>
<dbReference type="Gene3D" id="3.10.620.30">
    <property type="match status" value="1"/>
</dbReference>
<evidence type="ECO:0000259" key="2">
    <source>
        <dbReference type="SMART" id="SM00460"/>
    </source>
</evidence>
<gene>
    <name evidence="3" type="ORF">SAMN05444373_100119</name>
</gene>
<dbReference type="AlphaFoldDB" id="A0A1M6AFI5"/>
<dbReference type="OrthoDB" id="1817605at2"/>
<feature type="signal peptide" evidence="1">
    <location>
        <begin position="1"/>
        <end position="22"/>
    </location>
</feature>
<evidence type="ECO:0000313" key="3">
    <source>
        <dbReference type="EMBL" id="SHI35172.1"/>
    </source>
</evidence>
<dbReference type="SMART" id="SM00460">
    <property type="entry name" value="TGc"/>
    <property type="match status" value="1"/>
</dbReference>
<protein>
    <submittedName>
        <fullName evidence="3">Transglutaminase-like superfamily protein</fullName>
    </submittedName>
</protein>
<reference evidence="3 4" key="1">
    <citation type="submission" date="2016-11" db="EMBL/GenBank/DDBJ databases">
        <authorList>
            <person name="Varghese N."/>
            <person name="Submissions S."/>
        </authorList>
    </citation>
    <scope>NUCLEOTIDE SEQUENCE [LARGE SCALE GENOMIC DNA]</scope>
    <source>
        <strain evidence="3 4">DSM 19027</strain>
    </source>
</reference>
<dbReference type="RefSeq" id="WP_149677312.1">
    <property type="nucleotide sequence ID" value="NZ_DAONMB010000019.1"/>
</dbReference>
<keyword evidence="4" id="KW-1185">Reference proteome</keyword>
<evidence type="ECO:0000256" key="1">
    <source>
        <dbReference type="SAM" id="SignalP"/>
    </source>
</evidence>
<accession>A0A1M6AFI5</accession>
<keyword evidence="1" id="KW-0732">Signal</keyword>
<dbReference type="EMBL" id="FQZP01000001">
    <property type="protein sequence ID" value="SHI35172.1"/>
    <property type="molecule type" value="Genomic_DNA"/>
</dbReference>